<dbReference type="InterPro" id="IPR019831">
    <property type="entry name" value="Mn/Fe_SOD_N"/>
</dbReference>
<dbReference type="SUPFAM" id="SSF54719">
    <property type="entry name" value="Fe,Mn superoxide dismutase (SOD), C-terminal domain"/>
    <property type="match status" value="1"/>
</dbReference>
<comment type="function">
    <text evidence="1">Destroys superoxide anion radicals which are normally produced within the cells and which are toxic to biological systems.</text>
</comment>
<dbReference type="PRINTS" id="PR01703">
    <property type="entry name" value="MNSODISMTASE"/>
</dbReference>
<dbReference type="PANTHER" id="PTHR11404">
    <property type="entry name" value="SUPEROXIDE DISMUTASE 2"/>
    <property type="match status" value="1"/>
</dbReference>
<keyword evidence="7 12" id="KW-1133">Transmembrane helix</keyword>
<dbReference type="InterPro" id="IPR011527">
    <property type="entry name" value="ABC1_TM_dom"/>
</dbReference>
<dbReference type="HOGENOM" id="CLU_775483_0_0_11"/>
<dbReference type="SUPFAM" id="SSF90123">
    <property type="entry name" value="ABC transporter transmembrane region"/>
    <property type="match status" value="1"/>
</dbReference>
<keyword evidence="9 12" id="KW-0472">Membrane</keyword>
<evidence type="ECO:0000256" key="6">
    <source>
        <dbReference type="ARBA" id="ARBA00022723"/>
    </source>
</evidence>
<organism evidence="14 15">
    <name type="scientific">Corynebacterium variabile (strain DSM 44702 / CIP 107183 / JCM 12073 / NCIMB 30131)</name>
    <name type="common">Corynebacterium mooreparkense</name>
    <dbReference type="NCBI Taxonomy" id="858619"/>
    <lineage>
        <taxon>Bacteria</taxon>
        <taxon>Bacillati</taxon>
        <taxon>Actinomycetota</taxon>
        <taxon>Actinomycetes</taxon>
        <taxon>Mycobacteriales</taxon>
        <taxon>Corynebacteriaceae</taxon>
        <taxon>Corynebacterium</taxon>
    </lineage>
</organism>
<dbReference type="PROSITE" id="PS50929">
    <property type="entry name" value="ABC_TM1F"/>
    <property type="match status" value="1"/>
</dbReference>
<dbReference type="InterPro" id="IPR050265">
    <property type="entry name" value="Fe/Mn_Superoxide_Dismutase"/>
</dbReference>
<protein>
    <recommendedName>
        <fullName evidence="4">superoxide dismutase</fullName>
        <ecNumber evidence="4">1.15.1.1</ecNumber>
    </recommendedName>
</protein>
<dbReference type="PROSITE" id="PS00088">
    <property type="entry name" value="SOD_MN"/>
    <property type="match status" value="1"/>
</dbReference>
<dbReference type="InterPro" id="IPR019833">
    <property type="entry name" value="Mn/Fe_SOD_BS"/>
</dbReference>
<dbReference type="EC" id="1.15.1.1" evidence="4"/>
<dbReference type="FunFam" id="3.55.40.20:FF:000004">
    <property type="entry name" value="Superoxide dismutase [Fe]"/>
    <property type="match status" value="1"/>
</dbReference>
<evidence type="ECO:0000313" key="14">
    <source>
        <dbReference type="EMBL" id="AEK38160.1"/>
    </source>
</evidence>
<evidence type="ECO:0000256" key="3">
    <source>
        <dbReference type="ARBA" id="ARBA00008714"/>
    </source>
</evidence>
<evidence type="ECO:0000256" key="10">
    <source>
        <dbReference type="ARBA" id="ARBA00049204"/>
    </source>
</evidence>
<dbReference type="Pfam" id="PF00081">
    <property type="entry name" value="Sod_Fe_N"/>
    <property type="match status" value="1"/>
</dbReference>
<comment type="subcellular location">
    <subcellularLocation>
        <location evidence="2">Cell membrane</location>
        <topology evidence="2">Multi-pass membrane protein</topology>
    </subcellularLocation>
</comment>
<evidence type="ECO:0000313" key="15">
    <source>
        <dbReference type="Proteomes" id="UP000006659"/>
    </source>
</evidence>
<sequence>MFFAGRTVTVYLPLHPPVRPTTSVVRQTYPASHSVSAMPPPPLTGTPPTSAQTTTTGILRTALTSDGRAWRLVACTLGLIVHSLGEASVPLIIGLVIDRAVMTGDLAALVTWLGVLGASFLVMSVAYQRAMLGMVRVYGHGEHDLRQLAVGRVLHPRGTTGQRRSTGEVLSVTTNDTFQVAGVAWSIVQQGATVAGANAALEALEKAREEGGNPDTIRALSKNLAFNLGGHTNHSIFWKNLSPNGGGEPTGELAEAINRDFGSFEKFQANFNGAALGLQGSGWAVLGYDHIAGRLIVEQLTDQQGNTSVNFTPLLMLDMWEHAFYLQYKNVKADYVKAVWNVFNWDDVAERFAAAKA</sequence>
<dbReference type="InterPro" id="IPR036640">
    <property type="entry name" value="ABC1_TM_sf"/>
</dbReference>
<evidence type="ECO:0000256" key="1">
    <source>
        <dbReference type="ARBA" id="ARBA00002170"/>
    </source>
</evidence>
<dbReference type="InterPro" id="IPR001189">
    <property type="entry name" value="Mn/Fe_SOD"/>
</dbReference>
<proteinExistence type="inferred from homology"/>
<evidence type="ECO:0000256" key="7">
    <source>
        <dbReference type="ARBA" id="ARBA00022989"/>
    </source>
</evidence>
<dbReference type="GO" id="GO:0004784">
    <property type="term" value="F:superoxide dismutase activity"/>
    <property type="evidence" value="ECO:0007669"/>
    <property type="project" value="UniProtKB-EC"/>
</dbReference>
<dbReference type="eggNOG" id="COG0605">
    <property type="taxonomic scope" value="Bacteria"/>
</dbReference>
<evidence type="ECO:0000256" key="2">
    <source>
        <dbReference type="ARBA" id="ARBA00004651"/>
    </source>
</evidence>
<dbReference type="GO" id="GO:0005886">
    <property type="term" value="C:plasma membrane"/>
    <property type="evidence" value="ECO:0007669"/>
    <property type="project" value="UniProtKB-SubCell"/>
</dbReference>
<dbReference type="STRING" id="858619.CVAR_2821"/>
<dbReference type="SUPFAM" id="SSF46609">
    <property type="entry name" value="Fe,Mn superoxide dismutase (SOD), N-terminal domain"/>
    <property type="match status" value="1"/>
</dbReference>
<dbReference type="GO" id="GO:0046872">
    <property type="term" value="F:metal ion binding"/>
    <property type="evidence" value="ECO:0007669"/>
    <property type="project" value="UniProtKB-KW"/>
</dbReference>
<comment type="catalytic activity">
    <reaction evidence="10">
        <text>2 superoxide + 2 H(+) = H2O2 + O2</text>
        <dbReference type="Rhea" id="RHEA:20696"/>
        <dbReference type="ChEBI" id="CHEBI:15378"/>
        <dbReference type="ChEBI" id="CHEBI:15379"/>
        <dbReference type="ChEBI" id="CHEBI:16240"/>
        <dbReference type="ChEBI" id="CHEBI:18421"/>
        <dbReference type="EC" id="1.15.1.1"/>
    </reaction>
</comment>
<name>G0HGC1_CORVD</name>
<dbReference type="GO" id="GO:0005524">
    <property type="term" value="F:ATP binding"/>
    <property type="evidence" value="ECO:0007669"/>
    <property type="project" value="InterPro"/>
</dbReference>
<dbReference type="InterPro" id="IPR019832">
    <property type="entry name" value="Mn/Fe_SOD_C"/>
</dbReference>
<dbReference type="Gene3D" id="1.10.287.990">
    <property type="entry name" value="Fe,Mn superoxide dismutase (SOD) domain"/>
    <property type="match status" value="1"/>
</dbReference>
<evidence type="ECO:0000256" key="12">
    <source>
        <dbReference type="SAM" id="Phobius"/>
    </source>
</evidence>
<evidence type="ECO:0000256" key="8">
    <source>
        <dbReference type="ARBA" id="ARBA00023002"/>
    </source>
</evidence>
<evidence type="ECO:0000256" key="11">
    <source>
        <dbReference type="SAM" id="MobiDB-lite"/>
    </source>
</evidence>
<dbReference type="Pfam" id="PF02777">
    <property type="entry name" value="Sod_Fe_C"/>
    <property type="match status" value="1"/>
</dbReference>
<gene>
    <name evidence="14" type="primary">sodA2</name>
    <name evidence="14" type="ordered locus">CVAR_2821</name>
</gene>
<evidence type="ECO:0000259" key="13">
    <source>
        <dbReference type="PROSITE" id="PS50929"/>
    </source>
</evidence>
<dbReference type="Proteomes" id="UP000006659">
    <property type="component" value="Chromosome"/>
</dbReference>
<dbReference type="AlphaFoldDB" id="G0HGC1"/>
<dbReference type="GO" id="GO:0140359">
    <property type="term" value="F:ABC-type transporter activity"/>
    <property type="evidence" value="ECO:0007669"/>
    <property type="project" value="InterPro"/>
</dbReference>
<dbReference type="EMBL" id="CP002917">
    <property type="protein sequence ID" value="AEK38160.1"/>
    <property type="molecule type" value="Genomic_DNA"/>
</dbReference>
<dbReference type="InterPro" id="IPR036324">
    <property type="entry name" value="Mn/Fe_SOD_N_sf"/>
</dbReference>
<comment type="similarity">
    <text evidence="3">Belongs to the iron/manganese superoxide dismutase family.</text>
</comment>
<dbReference type="InterPro" id="IPR036314">
    <property type="entry name" value="SOD_C_sf"/>
</dbReference>
<dbReference type="PANTHER" id="PTHR11404:SF6">
    <property type="entry name" value="SUPEROXIDE DISMUTASE [MN], MITOCHONDRIAL"/>
    <property type="match status" value="1"/>
</dbReference>
<evidence type="ECO:0000256" key="5">
    <source>
        <dbReference type="ARBA" id="ARBA00022692"/>
    </source>
</evidence>
<evidence type="ECO:0000256" key="4">
    <source>
        <dbReference type="ARBA" id="ARBA00012682"/>
    </source>
</evidence>
<keyword evidence="5 12" id="KW-0812">Transmembrane</keyword>
<accession>G0HGC1</accession>
<dbReference type="Gene3D" id="3.55.40.20">
    <property type="entry name" value="Iron/manganese superoxide dismutase, C-terminal domain"/>
    <property type="match status" value="1"/>
</dbReference>
<dbReference type="KEGG" id="cva:CVAR_2821"/>
<reference evidence="14 15" key="1">
    <citation type="journal article" date="2011" name="BMC Genomics">
        <title>Complete genome sequence of Corynebacterium variabile DSM 44702 isolated from the surface of smear-ripened cheeses and insights into cheese ripening and flavor generation.</title>
        <authorList>
            <person name="Schroeder J."/>
            <person name="Maus I."/>
            <person name="Trost E."/>
            <person name="Tauch A."/>
        </authorList>
    </citation>
    <scope>NUCLEOTIDE SEQUENCE [LARGE SCALE GENOMIC DNA]</scope>
    <source>
        <strain evidence="15">DSM 44702 / JCM 12073 / NCIMB 30131</strain>
    </source>
</reference>
<feature type="region of interest" description="Disordered" evidence="11">
    <location>
        <begin position="33"/>
        <end position="53"/>
    </location>
</feature>
<keyword evidence="6" id="KW-0479">Metal-binding</keyword>
<feature type="transmembrane region" description="Helical" evidence="12">
    <location>
        <begin position="109"/>
        <end position="127"/>
    </location>
</feature>
<dbReference type="Gene3D" id="1.20.1560.10">
    <property type="entry name" value="ABC transporter type 1, transmembrane domain"/>
    <property type="match status" value="1"/>
</dbReference>
<keyword evidence="8 14" id="KW-0560">Oxidoreductase</keyword>
<feature type="domain" description="ABC transmembrane type-1" evidence="13">
    <location>
        <begin position="73"/>
        <end position="188"/>
    </location>
</feature>
<evidence type="ECO:0000256" key="9">
    <source>
        <dbReference type="ARBA" id="ARBA00023136"/>
    </source>
</evidence>